<evidence type="ECO:0000256" key="1">
    <source>
        <dbReference type="SAM" id="MobiDB-lite"/>
    </source>
</evidence>
<name>A0A9W8MMY2_9AGAR</name>
<protein>
    <submittedName>
        <fullName evidence="2">Uncharacterized protein</fullName>
    </submittedName>
</protein>
<comment type="caution">
    <text evidence="2">The sequence shown here is derived from an EMBL/GenBank/DDBJ whole genome shotgun (WGS) entry which is preliminary data.</text>
</comment>
<evidence type="ECO:0000313" key="3">
    <source>
        <dbReference type="Proteomes" id="UP001148786"/>
    </source>
</evidence>
<keyword evidence="3" id="KW-1185">Reference proteome</keyword>
<feature type="region of interest" description="Disordered" evidence="1">
    <location>
        <begin position="1"/>
        <end position="36"/>
    </location>
</feature>
<accession>A0A9W8MMY2</accession>
<proteinExistence type="predicted"/>
<dbReference type="Proteomes" id="UP001148786">
    <property type="component" value="Unassembled WGS sequence"/>
</dbReference>
<dbReference type="AlphaFoldDB" id="A0A9W8MMY2"/>
<sequence length="146" mass="16791">MPAQKHKKTTNTVETDDDSESDTSIPAKQVPTKNWSVPESTQLCHAILSPNGPYWLKWNKNPTRVYKLISKKIFNNKCNPTARKGSFQRLYQCYKHILKLKEWMGNDCDDPDLNVHIENAQKASVALPSKFSEKTILDFKQDGYYA</sequence>
<dbReference type="EMBL" id="JANKHO010002729">
    <property type="protein sequence ID" value="KAJ3489372.1"/>
    <property type="molecule type" value="Genomic_DNA"/>
</dbReference>
<evidence type="ECO:0000313" key="2">
    <source>
        <dbReference type="EMBL" id="KAJ3489372.1"/>
    </source>
</evidence>
<reference evidence="2" key="1">
    <citation type="submission" date="2022-07" db="EMBL/GenBank/DDBJ databases">
        <title>Genome Sequence of Agrocybe chaxingu.</title>
        <authorList>
            <person name="Buettner E."/>
        </authorList>
    </citation>
    <scope>NUCLEOTIDE SEQUENCE</scope>
    <source>
        <strain evidence="2">MP-N11</strain>
    </source>
</reference>
<organism evidence="2 3">
    <name type="scientific">Agrocybe chaxingu</name>
    <dbReference type="NCBI Taxonomy" id="84603"/>
    <lineage>
        <taxon>Eukaryota</taxon>
        <taxon>Fungi</taxon>
        <taxon>Dikarya</taxon>
        <taxon>Basidiomycota</taxon>
        <taxon>Agaricomycotina</taxon>
        <taxon>Agaricomycetes</taxon>
        <taxon>Agaricomycetidae</taxon>
        <taxon>Agaricales</taxon>
        <taxon>Agaricineae</taxon>
        <taxon>Strophariaceae</taxon>
        <taxon>Agrocybe</taxon>
    </lineage>
</organism>
<gene>
    <name evidence="2" type="ORF">NLJ89_g11534</name>
</gene>